<comment type="similarity">
    <text evidence="2">Belongs to the Ca(2+):cation antiporter (CaCA) (TC 2.A.19) family. SLC24A subfamily.</text>
</comment>
<gene>
    <name evidence="10" type="ORF">QBC37DRAFT_54913</name>
</gene>
<dbReference type="AlphaFoldDB" id="A0AAN6Y158"/>
<dbReference type="InterPro" id="IPR004481">
    <property type="entry name" value="K/Na/Ca-exchanger"/>
</dbReference>
<feature type="domain" description="Sodium/calcium exchanger membrane region" evidence="9">
    <location>
        <begin position="272"/>
        <end position="415"/>
    </location>
</feature>
<keyword evidence="4 8" id="KW-0812">Transmembrane</keyword>
<feature type="transmembrane region" description="Helical" evidence="8">
    <location>
        <begin position="6"/>
        <end position="25"/>
    </location>
</feature>
<organism evidence="10 11">
    <name type="scientific">Rhypophila decipiens</name>
    <dbReference type="NCBI Taxonomy" id="261697"/>
    <lineage>
        <taxon>Eukaryota</taxon>
        <taxon>Fungi</taxon>
        <taxon>Dikarya</taxon>
        <taxon>Ascomycota</taxon>
        <taxon>Pezizomycotina</taxon>
        <taxon>Sordariomycetes</taxon>
        <taxon>Sordariomycetidae</taxon>
        <taxon>Sordariales</taxon>
        <taxon>Naviculisporaceae</taxon>
        <taxon>Rhypophila</taxon>
    </lineage>
</organism>
<evidence type="ECO:0000256" key="7">
    <source>
        <dbReference type="SAM" id="MobiDB-lite"/>
    </source>
</evidence>
<dbReference type="FunFam" id="1.20.1420.30:FF:000039">
    <property type="entry name" value="WGS project CABT00000000 data, contig 2.3"/>
    <property type="match status" value="1"/>
</dbReference>
<dbReference type="GO" id="GO:0006874">
    <property type="term" value="P:intracellular calcium ion homeostasis"/>
    <property type="evidence" value="ECO:0007669"/>
    <property type="project" value="TreeGrafter"/>
</dbReference>
<dbReference type="PANTHER" id="PTHR10846:SF8">
    <property type="entry name" value="INNER MEMBRANE PROTEIN YRBG"/>
    <property type="match status" value="1"/>
</dbReference>
<evidence type="ECO:0000256" key="2">
    <source>
        <dbReference type="ARBA" id="ARBA00005364"/>
    </source>
</evidence>
<evidence type="ECO:0000256" key="5">
    <source>
        <dbReference type="ARBA" id="ARBA00022989"/>
    </source>
</evidence>
<name>A0AAN6Y158_9PEZI</name>
<feature type="compositionally biased region" description="Basic and acidic residues" evidence="7">
    <location>
        <begin position="198"/>
        <end position="235"/>
    </location>
</feature>
<evidence type="ECO:0000313" key="10">
    <source>
        <dbReference type="EMBL" id="KAK4209345.1"/>
    </source>
</evidence>
<feature type="transmembrane region" description="Helical" evidence="8">
    <location>
        <begin position="336"/>
        <end position="360"/>
    </location>
</feature>
<evidence type="ECO:0000256" key="8">
    <source>
        <dbReference type="SAM" id="Phobius"/>
    </source>
</evidence>
<evidence type="ECO:0000256" key="1">
    <source>
        <dbReference type="ARBA" id="ARBA00004141"/>
    </source>
</evidence>
<dbReference type="GO" id="GO:0005262">
    <property type="term" value="F:calcium channel activity"/>
    <property type="evidence" value="ECO:0007669"/>
    <property type="project" value="TreeGrafter"/>
</dbReference>
<keyword evidence="3" id="KW-0813">Transport</keyword>
<feature type="transmembrane region" description="Helical" evidence="8">
    <location>
        <begin position="400"/>
        <end position="418"/>
    </location>
</feature>
<protein>
    <submittedName>
        <fullName evidence="10">Sodium/calcium exchanger protein-domain-containing protein</fullName>
    </submittedName>
</protein>
<feature type="compositionally biased region" description="Acidic residues" evidence="7">
    <location>
        <begin position="170"/>
        <end position="197"/>
    </location>
</feature>
<dbReference type="GO" id="GO:0008273">
    <property type="term" value="F:calcium, potassium:sodium antiporter activity"/>
    <property type="evidence" value="ECO:0007669"/>
    <property type="project" value="TreeGrafter"/>
</dbReference>
<sequence>MASIDTLLFNISSFIAGLFLLEYGADKFIDHTAIVAKRLNVSPTLVGLLTCGAEWEELVVIIVALSQKNPNLAVGNLIGSSVANILASFSLGLLFMGQKAEFDRSSKIYTAVLLVVSSVFVLFLLAIGHVSSGSAGLLRFIAGVFLIIAFVVYVVSVCSLIYRGTLTAPEDSDSDSDSDGSSSDGDDSDSDSDGQSDDDPRKSSDTLTSRHHDEEHHGDSWAKAKGGEGSKEADHLQLQLLDPSSKRKRMQKTSKIRIMKPNKRPKPVRHHIFRLALGLAALLVSSYIIAHSASSIGHELGLSSTVVGTTILSLATTLPEKFVAILGGARRQPGIMIANTVGSNIFLCTLCGGVFFLWGGGGRIDNNKQLELSFTLFEALVMWLSAVIILGVVFVGGRRWMGGAMLCLYAVFLVVEITNGRQLDDD</sequence>
<keyword evidence="5 8" id="KW-1133">Transmembrane helix</keyword>
<comment type="caution">
    <text evidence="10">The sequence shown here is derived from an EMBL/GenBank/DDBJ whole genome shotgun (WGS) entry which is preliminary data.</text>
</comment>
<dbReference type="Pfam" id="PF01699">
    <property type="entry name" value="Na_Ca_ex"/>
    <property type="match status" value="2"/>
</dbReference>
<reference evidence="10" key="1">
    <citation type="journal article" date="2023" name="Mol. Phylogenet. Evol.">
        <title>Genome-scale phylogeny and comparative genomics of the fungal order Sordariales.</title>
        <authorList>
            <person name="Hensen N."/>
            <person name="Bonometti L."/>
            <person name="Westerberg I."/>
            <person name="Brannstrom I.O."/>
            <person name="Guillou S."/>
            <person name="Cros-Aarteil S."/>
            <person name="Calhoun S."/>
            <person name="Haridas S."/>
            <person name="Kuo A."/>
            <person name="Mondo S."/>
            <person name="Pangilinan J."/>
            <person name="Riley R."/>
            <person name="LaButti K."/>
            <person name="Andreopoulos B."/>
            <person name="Lipzen A."/>
            <person name="Chen C."/>
            <person name="Yan M."/>
            <person name="Daum C."/>
            <person name="Ng V."/>
            <person name="Clum A."/>
            <person name="Steindorff A."/>
            <person name="Ohm R.A."/>
            <person name="Martin F."/>
            <person name="Silar P."/>
            <person name="Natvig D.O."/>
            <person name="Lalanne C."/>
            <person name="Gautier V."/>
            <person name="Ament-Velasquez S.L."/>
            <person name="Kruys A."/>
            <person name="Hutchinson M.I."/>
            <person name="Powell A.J."/>
            <person name="Barry K."/>
            <person name="Miller A.N."/>
            <person name="Grigoriev I.V."/>
            <person name="Debuchy R."/>
            <person name="Gladieux P."/>
            <person name="Hiltunen Thoren M."/>
            <person name="Johannesson H."/>
        </authorList>
    </citation>
    <scope>NUCLEOTIDE SEQUENCE</scope>
    <source>
        <strain evidence="10">PSN293</strain>
    </source>
</reference>
<dbReference type="InterPro" id="IPR004837">
    <property type="entry name" value="NaCa_Exmemb"/>
</dbReference>
<evidence type="ECO:0000256" key="3">
    <source>
        <dbReference type="ARBA" id="ARBA00022449"/>
    </source>
</evidence>
<evidence type="ECO:0000256" key="4">
    <source>
        <dbReference type="ARBA" id="ARBA00022692"/>
    </source>
</evidence>
<feature type="transmembrane region" description="Helical" evidence="8">
    <location>
        <begin position="372"/>
        <end position="393"/>
    </location>
</feature>
<dbReference type="EMBL" id="MU858208">
    <property type="protein sequence ID" value="KAK4209345.1"/>
    <property type="molecule type" value="Genomic_DNA"/>
</dbReference>
<keyword evidence="6 8" id="KW-0472">Membrane</keyword>
<evidence type="ECO:0000259" key="9">
    <source>
        <dbReference type="Pfam" id="PF01699"/>
    </source>
</evidence>
<dbReference type="Gene3D" id="1.20.1420.30">
    <property type="entry name" value="NCX, central ion-binding region"/>
    <property type="match status" value="2"/>
</dbReference>
<keyword evidence="11" id="KW-1185">Reference proteome</keyword>
<feature type="domain" description="Sodium/calcium exchanger membrane region" evidence="9">
    <location>
        <begin position="12"/>
        <end position="156"/>
    </location>
</feature>
<dbReference type="InterPro" id="IPR044880">
    <property type="entry name" value="NCX_ion-bd_dom_sf"/>
</dbReference>
<comment type="subcellular location">
    <subcellularLocation>
        <location evidence="1">Membrane</location>
        <topology evidence="1">Multi-pass membrane protein</topology>
    </subcellularLocation>
</comment>
<feature type="region of interest" description="Disordered" evidence="7">
    <location>
        <begin position="169"/>
        <end position="255"/>
    </location>
</feature>
<dbReference type="PANTHER" id="PTHR10846">
    <property type="entry name" value="SODIUM/POTASSIUM/CALCIUM EXCHANGER"/>
    <property type="match status" value="1"/>
</dbReference>
<feature type="transmembrane region" description="Helical" evidence="8">
    <location>
        <begin position="108"/>
        <end position="128"/>
    </location>
</feature>
<feature type="compositionally biased region" description="Basic residues" evidence="7">
    <location>
        <begin position="246"/>
        <end position="255"/>
    </location>
</feature>
<dbReference type="Proteomes" id="UP001301769">
    <property type="component" value="Unassembled WGS sequence"/>
</dbReference>
<reference evidence="10" key="2">
    <citation type="submission" date="2023-05" db="EMBL/GenBank/DDBJ databases">
        <authorList>
            <consortium name="Lawrence Berkeley National Laboratory"/>
            <person name="Steindorff A."/>
            <person name="Hensen N."/>
            <person name="Bonometti L."/>
            <person name="Westerberg I."/>
            <person name="Brannstrom I.O."/>
            <person name="Guillou S."/>
            <person name="Cros-Aarteil S."/>
            <person name="Calhoun S."/>
            <person name="Haridas S."/>
            <person name="Kuo A."/>
            <person name="Mondo S."/>
            <person name="Pangilinan J."/>
            <person name="Riley R."/>
            <person name="Labutti K."/>
            <person name="Andreopoulos B."/>
            <person name="Lipzen A."/>
            <person name="Chen C."/>
            <person name="Yanf M."/>
            <person name="Daum C."/>
            <person name="Ng V."/>
            <person name="Clum A."/>
            <person name="Ohm R."/>
            <person name="Martin F."/>
            <person name="Silar P."/>
            <person name="Natvig D."/>
            <person name="Lalanne C."/>
            <person name="Gautier V."/>
            <person name="Ament-Velasquez S.L."/>
            <person name="Kruys A."/>
            <person name="Hutchinson M.I."/>
            <person name="Powell A.J."/>
            <person name="Barry K."/>
            <person name="Miller A.N."/>
            <person name="Grigoriev I.V."/>
            <person name="Debuchy R."/>
            <person name="Gladieux P."/>
            <person name="Thoren M.H."/>
            <person name="Johannesson H."/>
        </authorList>
    </citation>
    <scope>NUCLEOTIDE SEQUENCE</scope>
    <source>
        <strain evidence="10">PSN293</strain>
    </source>
</reference>
<accession>A0AAN6Y158</accession>
<proteinExistence type="inferred from homology"/>
<keyword evidence="3" id="KW-0050">Antiport</keyword>
<feature type="transmembrane region" description="Helical" evidence="8">
    <location>
        <begin position="140"/>
        <end position="162"/>
    </location>
</feature>
<dbReference type="GO" id="GO:0005886">
    <property type="term" value="C:plasma membrane"/>
    <property type="evidence" value="ECO:0007669"/>
    <property type="project" value="TreeGrafter"/>
</dbReference>
<evidence type="ECO:0000256" key="6">
    <source>
        <dbReference type="ARBA" id="ARBA00023136"/>
    </source>
</evidence>
<evidence type="ECO:0000313" key="11">
    <source>
        <dbReference type="Proteomes" id="UP001301769"/>
    </source>
</evidence>
<feature type="transmembrane region" description="Helical" evidence="8">
    <location>
        <begin position="77"/>
        <end position="96"/>
    </location>
</feature>
<feature type="transmembrane region" description="Helical" evidence="8">
    <location>
        <begin position="272"/>
        <end position="290"/>
    </location>
</feature>